<sequence length="452" mass="49379">MRFLTVVFSMVFFLMVQTFLFAQGLFESAGQEASSAGNEEANPLSLSGYLKGSLCGGQDNNHVIVSSGNAQVSLKLTAERSGLAKAFSEVRLNGGKIRDSSSIACDVREAWASASPGPFDIKLGRQIISWGRADGINPTNTITPKDETALSSELDDTRLGNELLQVRAKIGSASIQGIWVPYFRPDVLPLSGAQIPSGITLAAPAYPDSRVNHAGYALRMEYAFPLVDGSVSYFNGYPTLPGFDFSIGQSGLLLMPRAYRIHSIGADFSTTINAIGLRGEAAIKYPYDNYEKYTYVPNPYAQYVAGLDKSIGNWNILLQYSGLYVVDYQKIADPVLSDPFNPMVQAFYAFELARANIIQMNRLFTGTADKFSHACTGNVQWNTLYETLHFRLAGMYNFTTKDYAINPSVSYDIADAVTLVAGGRYLNGPDGNLNAMITNLMSFVYTELKVSF</sequence>
<dbReference type="Proteomes" id="UP000179243">
    <property type="component" value="Unassembled WGS sequence"/>
</dbReference>
<organism evidence="1 2">
    <name type="scientific">Candidatus Raymondbacteria bacterium RIFOXYD12_FULL_49_13</name>
    <dbReference type="NCBI Taxonomy" id="1817890"/>
    <lineage>
        <taxon>Bacteria</taxon>
        <taxon>Raymondiibacteriota</taxon>
    </lineage>
</organism>
<evidence type="ECO:0000313" key="2">
    <source>
        <dbReference type="Proteomes" id="UP000179243"/>
    </source>
</evidence>
<comment type="caution">
    <text evidence="1">The sequence shown here is derived from an EMBL/GenBank/DDBJ whole genome shotgun (WGS) entry which is preliminary data.</text>
</comment>
<accession>A0A1F7FEJ5</accession>
<reference evidence="1 2" key="1">
    <citation type="journal article" date="2016" name="Nat. Commun.">
        <title>Thousands of microbial genomes shed light on interconnected biogeochemical processes in an aquifer system.</title>
        <authorList>
            <person name="Anantharaman K."/>
            <person name="Brown C.T."/>
            <person name="Hug L.A."/>
            <person name="Sharon I."/>
            <person name="Castelle C.J."/>
            <person name="Probst A.J."/>
            <person name="Thomas B.C."/>
            <person name="Singh A."/>
            <person name="Wilkins M.J."/>
            <person name="Karaoz U."/>
            <person name="Brodie E.L."/>
            <person name="Williams K.H."/>
            <person name="Hubbard S.S."/>
            <person name="Banfield J.F."/>
        </authorList>
    </citation>
    <scope>NUCLEOTIDE SEQUENCE [LARGE SCALE GENOMIC DNA]</scope>
</reference>
<protein>
    <submittedName>
        <fullName evidence="1">Uncharacterized protein</fullName>
    </submittedName>
</protein>
<dbReference type="AlphaFoldDB" id="A0A1F7FEJ5"/>
<gene>
    <name evidence="1" type="ORF">A2519_10355</name>
</gene>
<dbReference type="InterPro" id="IPR010727">
    <property type="entry name" value="DUF1302"/>
</dbReference>
<name>A0A1F7FEJ5_UNCRA</name>
<evidence type="ECO:0000313" key="1">
    <source>
        <dbReference type="EMBL" id="OGK05063.1"/>
    </source>
</evidence>
<dbReference type="Pfam" id="PF06980">
    <property type="entry name" value="DUF1302"/>
    <property type="match status" value="1"/>
</dbReference>
<dbReference type="EMBL" id="MFYX01000064">
    <property type="protein sequence ID" value="OGK05063.1"/>
    <property type="molecule type" value="Genomic_DNA"/>
</dbReference>
<proteinExistence type="predicted"/>